<comment type="caution">
    <text evidence="2">The sequence shown here is derived from an EMBL/GenBank/DDBJ whole genome shotgun (WGS) entry which is preliminary data.</text>
</comment>
<gene>
    <name evidence="2" type="ORF">GHK62_20310</name>
</gene>
<feature type="transmembrane region" description="Helical" evidence="1">
    <location>
        <begin position="40"/>
        <end position="60"/>
    </location>
</feature>
<dbReference type="OrthoDB" id="8305175at2"/>
<accession>A0A6N7LI81</accession>
<evidence type="ECO:0000256" key="1">
    <source>
        <dbReference type="SAM" id="Phobius"/>
    </source>
</evidence>
<reference evidence="2 3" key="1">
    <citation type="journal article" date="2013" name="Genome Biol.">
        <title>Comparative genomics of the core and accessory genomes of 48 Sinorhizobium strains comprising five genospecies.</title>
        <authorList>
            <person name="Sugawara M."/>
            <person name="Epstein B."/>
            <person name="Badgley B.D."/>
            <person name="Unno T."/>
            <person name="Xu L."/>
            <person name="Reese J."/>
            <person name="Gyaneshwar P."/>
            <person name="Denny R."/>
            <person name="Mudge J."/>
            <person name="Bharti A.K."/>
            <person name="Farmer A.D."/>
            <person name="May G.D."/>
            <person name="Woodward J.E."/>
            <person name="Medigue C."/>
            <person name="Vallenet D."/>
            <person name="Lajus A."/>
            <person name="Rouy Z."/>
            <person name="Martinez-Vaz B."/>
            <person name="Tiffin P."/>
            <person name="Young N.D."/>
            <person name="Sadowsky M.J."/>
        </authorList>
    </citation>
    <scope>NUCLEOTIDE SEQUENCE [LARGE SCALE GENOMIC DNA]</scope>
    <source>
        <strain evidence="2 3">USDA4894</strain>
    </source>
</reference>
<keyword evidence="1" id="KW-0812">Transmembrane</keyword>
<organism evidence="2 3">
    <name type="scientific">Sinorhizobium terangae</name>
    <dbReference type="NCBI Taxonomy" id="110322"/>
    <lineage>
        <taxon>Bacteria</taxon>
        <taxon>Pseudomonadati</taxon>
        <taxon>Pseudomonadota</taxon>
        <taxon>Alphaproteobacteria</taxon>
        <taxon>Hyphomicrobiales</taxon>
        <taxon>Rhizobiaceae</taxon>
        <taxon>Sinorhizobium/Ensifer group</taxon>
        <taxon>Sinorhizobium</taxon>
    </lineage>
</organism>
<evidence type="ECO:0000313" key="3">
    <source>
        <dbReference type="Proteomes" id="UP000439983"/>
    </source>
</evidence>
<evidence type="ECO:0000313" key="2">
    <source>
        <dbReference type="EMBL" id="MQX17020.1"/>
    </source>
</evidence>
<proteinExistence type="predicted"/>
<name>A0A6N7LI81_SINTE</name>
<dbReference type="AlphaFoldDB" id="A0A6N7LI81"/>
<dbReference type="RefSeq" id="WP_153440918.1">
    <property type="nucleotide sequence ID" value="NZ_JACIGA010000009.1"/>
</dbReference>
<dbReference type="EMBL" id="WITC01000085">
    <property type="protein sequence ID" value="MQX17020.1"/>
    <property type="molecule type" value="Genomic_DNA"/>
</dbReference>
<dbReference type="Proteomes" id="UP000439983">
    <property type="component" value="Unassembled WGS sequence"/>
</dbReference>
<keyword evidence="1" id="KW-0472">Membrane</keyword>
<keyword evidence="1" id="KW-1133">Transmembrane helix</keyword>
<protein>
    <submittedName>
        <fullName evidence="2">Uncharacterized protein</fullName>
    </submittedName>
</protein>
<keyword evidence="3" id="KW-1185">Reference proteome</keyword>
<sequence>MHQNETKQQFEMYKLDERMREAHKDAQRVISRKEAAQMKVANAIVAGALAVLVGRLLFLLDVF</sequence>